<reference evidence="3" key="1">
    <citation type="journal article" date="2021" name="PeerJ">
        <title>Extensive microbial diversity within the chicken gut microbiome revealed by metagenomics and culture.</title>
        <authorList>
            <person name="Gilroy R."/>
            <person name="Ravi A."/>
            <person name="Getino M."/>
            <person name="Pursley I."/>
            <person name="Horton D.L."/>
            <person name="Alikhan N.F."/>
            <person name="Baker D."/>
            <person name="Gharbi K."/>
            <person name="Hall N."/>
            <person name="Watson M."/>
            <person name="Adriaenssens E.M."/>
            <person name="Foster-Nyarko E."/>
            <person name="Jarju S."/>
            <person name="Secka A."/>
            <person name="Antonio M."/>
            <person name="Oren A."/>
            <person name="Chaudhuri R.R."/>
            <person name="La Ragione R."/>
            <person name="Hildebrand F."/>
            <person name="Pallen M.J."/>
        </authorList>
    </citation>
    <scope>NUCLEOTIDE SEQUENCE</scope>
    <source>
        <strain evidence="3">ChiHejej3B27-3195</strain>
    </source>
</reference>
<evidence type="ECO:0000259" key="2">
    <source>
        <dbReference type="PROSITE" id="PS50995"/>
    </source>
</evidence>
<gene>
    <name evidence="3" type="ORF">H9871_07920</name>
</gene>
<dbReference type="PANTHER" id="PTHR33164">
    <property type="entry name" value="TRANSCRIPTIONAL REGULATOR, MARR FAMILY"/>
    <property type="match status" value="1"/>
</dbReference>
<sequence length="190" mass="20620">MNAEPSRYGPPDAAETAPGSATARSAGKASGQAAGTERDYTGSTPKARAWRSFIETSALLSGHMEKRLQASSGLRLSEYNVLLILAEARNNQVRMGDLAARMIFSPSRVSYQVKSLEERGLLTRSTDPHDRRGTSAQLTPLGHRVFHEAASQHGEHIRALFHPAIDNDQADALRTICEQVQAHVAAYPDS</sequence>
<dbReference type="Gene3D" id="1.10.10.10">
    <property type="entry name" value="Winged helix-like DNA-binding domain superfamily/Winged helix DNA-binding domain"/>
    <property type="match status" value="1"/>
</dbReference>
<organism evidence="3 4">
    <name type="scientific">Candidatus Nesterenkonia stercoripullorum</name>
    <dbReference type="NCBI Taxonomy" id="2838701"/>
    <lineage>
        <taxon>Bacteria</taxon>
        <taxon>Bacillati</taxon>
        <taxon>Actinomycetota</taxon>
        <taxon>Actinomycetes</taxon>
        <taxon>Micrococcales</taxon>
        <taxon>Micrococcaceae</taxon>
        <taxon>Nesterenkonia</taxon>
    </lineage>
</organism>
<dbReference type="SMART" id="SM00347">
    <property type="entry name" value="HTH_MARR"/>
    <property type="match status" value="1"/>
</dbReference>
<feature type="region of interest" description="Disordered" evidence="1">
    <location>
        <begin position="1"/>
        <end position="45"/>
    </location>
</feature>
<evidence type="ECO:0000313" key="3">
    <source>
        <dbReference type="EMBL" id="HIX00058.1"/>
    </source>
</evidence>
<evidence type="ECO:0000256" key="1">
    <source>
        <dbReference type="SAM" id="MobiDB-lite"/>
    </source>
</evidence>
<dbReference type="SUPFAM" id="SSF46785">
    <property type="entry name" value="Winged helix' DNA-binding domain"/>
    <property type="match status" value="1"/>
</dbReference>
<dbReference type="Proteomes" id="UP000824151">
    <property type="component" value="Unassembled WGS sequence"/>
</dbReference>
<dbReference type="PANTHER" id="PTHR33164:SF99">
    <property type="entry name" value="MARR FAMILY REGULATORY PROTEIN"/>
    <property type="match status" value="1"/>
</dbReference>
<dbReference type="AlphaFoldDB" id="A0A9D1UTE1"/>
<dbReference type="GO" id="GO:0006950">
    <property type="term" value="P:response to stress"/>
    <property type="evidence" value="ECO:0007669"/>
    <property type="project" value="TreeGrafter"/>
</dbReference>
<dbReference type="PROSITE" id="PS50995">
    <property type="entry name" value="HTH_MARR_2"/>
    <property type="match status" value="1"/>
</dbReference>
<dbReference type="EMBL" id="DXGD01000295">
    <property type="protein sequence ID" value="HIX00058.1"/>
    <property type="molecule type" value="Genomic_DNA"/>
</dbReference>
<dbReference type="InterPro" id="IPR039422">
    <property type="entry name" value="MarR/SlyA-like"/>
</dbReference>
<comment type="caution">
    <text evidence="3">The sequence shown here is derived from an EMBL/GenBank/DDBJ whole genome shotgun (WGS) entry which is preliminary data.</text>
</comment>
<dbReference type="Pfam" id="PF12802">
    <property type="entry name" value="MarR_2"/>
    <property type="match status" value="1"/>
</dbReference>
<dbReference type="GO" id="GO:0003700">
    <property type="term" value="F:DNA-binding transcription factor activity"/>
    <property type="evidence" value="ECO:0007669"/>
    <property type="project" value="InterPro"/>
</dbReference>
<dbReference type="InterPro" id="IPR036388">
    <property type="entry name" value="WH-like_DNA-bd_sf"/>
</dbReference>
<dbReference type="InterPro" id="IPR000835">
    <property type="entry name" value="HTH_MarR-typ"/>
</dbReference>
<proteinExistence type="predicted"/>
<protein>
    <submittedName>
        <fullName evidence="3">MarR family winged helix-turn-helix transcriptional regulator</fullName>
    </submittedName>
</protein>
<name>A0A9D1UTE1_9MICC</name>
<evidence type="ECO:0000313" key="4">
    <source>
        <dbReference type="Proteomes" id="UP000824151"/>
    </source>
</evidence>
<dbReference type="InterPro" id="IPR036390">
    <property type="entry name" value="WH_DNA-bd_sf"/>
</dbReference>
<reference evidence="3" key="2">
    <citation type="submission" date="2021-04" db="EMBL/GenBank/DDBJ databases">
        <authorList>
            <person name="Gilroy R."/>
        </authorList>
    </citation>
    <scope>NUCLEOTIDE SEQUENCE</scope>
    <source>
        <strain evidence="3">ChiHejej3B27-3195</strain>
    </source>
</reference>
<feature type="domain" description="HTH marR-type" evidence="2">
    <location>
        <begin position="46"/>
        <end position="182"/>
    </location>
</feature>
<accession>A0A9D1UTE1</accession>